<feature type="region of interest" description="Disordered" evidence="1">
    <location>
        <begin position="1"/>
        <end position="33"/>
    </location>
</feature>
<protein>
    <submittedName>
        <fullName evidence="2">Pyrroloquinoline quinone peptide PqqA</fullName>
    </submittedName>
</protein>
<feature type="compositionally biased region" description="Basic and acidic residues" evidence="1">
    <location>
        <begin position="1"/>
        <end position="20"/>
    </location>
</feature>
<name>A0A372ZPW0_9ACTN</name>
<accession>A0A372ZPW0</accession>
<evidence type="ECO:0000256" key="1">
    <source>
        <dbReference type="SAM" id="MobiDB-lite"/>
    </source>
</evidence>
<dbReference type="AlphaFoldDB" id="A0A372ZPW0"/>
<comment type="caution">
    <text evidence="2">The sequence shown here is derived from an EMBL/GenBank/DDBJ whole genome shotgun (WGS) entry which is preliminary data.</text>
</comment>
<proteinExistence type="predicted"/>
<organism evidence="2 3">
    <name type="scientific">Kitasatospora xanthocidica</name>
    <dbReference type="NCBI Taxonomy" id="83382"/>
    <lineage>
        <taxon>Bacteria</taxon>
        <taxon>Bacillati</taxon>
        <taxon>Actinomycetota</taxon>
        <taxon>Actinomycetes</taxon>
        <taxon>Kitasatosporales</taxon>
        <taxon>Streptomycetaceae</taxon>
        <taxon>Kitasatospora</taxon>
    </lineage>
</organism>
<sequence>MTRHEEQPRRARQPRERTTDRPNTPTEGARWRKPSYQVVEASLEVSAYYLAKR</sequence>
<keyword evidence="3" id="KW-1185">Reference proteome</keyword>
<gene>
    <name evidence="2" type="ORF">DR950_08910</name>
</gene>
<reference evidence="2 3" key="1">
    <citation type="submission" date="2018-08" db="EMBL/GenBank/DDBJ databases">
        <title>Diversity &amp; Physiological Properties of Lignin-Decomposing Actinobacteria from Soil.</title>
        <authorList>
            <person name="Roh S.G."/>
            <person name="Kim S.B."/>
        </authorList>
    </citation>
    <scope>NUCLEOTIDE SEQUENCE [LARGE SCALE GENOMIC DNA]</scope>
    <source>
        <strain evidence="2 3">MMS17-GH009</strain>
    </source>
</reference>
<evidence type="ECO:0000313" key="3">
    <source>
        <dbReference type="Proteomes" id="UP000263377"/>
    </source>
</evidence>
<evidence type="ECO:0000313" key="2">
    <source>
        <dbReference type="EMBL" id="RGD57893.1"/>
    </source>
</evidence>
<dbReference type="Proteomes" id="UP000263377">
    <property type="component" value="Unassembled WGS sequence"/>
</dbReference>
<dbReference type="RefSeq" id="WP_107086518.1">
    <property type="nucleotide sequence ID" value="NZ_QVIG01000001.1"/>
</dbReference>
<dbReference type="EMBL" id="QVIG01000001">
    <property type="protein sequence ID" value="RGD57893.1"/>
    <property type="molecule type" value="Genomic_DNA"/>
</dbReference>